<dbReference type="RefSeq" id="WP_203001700.1">
    <property type="nucleotide sequence ID" value="NZ_JAEMEF010000019.1"/>
</dbReference>
<dbReference type="Pfam" id="PF00291">
    <property type="entry name" value="PALP"/>
    <property type="match status" value="1"/>
</dbReference>
<organism evidence="5 6">
    <name type="scientific">Olleya sediminilitoris</name>
    <dbReference type="NCBI Taxonomy" id="2795739"/>
    <lineage>
        <taxon>Bacteria</taxon>
        <taxon>Pseudomonadati</taxon>
        <taxon>Bacteroidota</taxon>
        <taxon>Flavobacteriia</taxon>
        <taxon>Flavobacteriales</taxon>
        <taxon>Flavobacteriaceae</taxon>
    </lineage>
</organism>
<evidence type="ECO:0000313" key="6">
    <source>
        <dbReference type="Proteomes" id="UP000605013"/>
    </source>
</evidence>
<keyword evidence="6" id="KW-1185">Reference proteome</keyword>
<gene>
    <name evidence="5" type="ORF">JAO71_15475</name>
</gene>
<dbReference type="PANTHER" id="PTHR43780">
    <property type="entry name" value="1-AMINOCYCLOPROPANE-1-CARBOXYLATE DEAMINASE-RELATED"/>
    <property type="match status" value="1"/>
</dbReference>
<dbReference type="Gene3D" id="3.40.50.1100">
    <property type="match status" value="2"/>
</dbReference>
<dbReference type="PANTHER" id="PTHR43780:SF2">
    <property type="entry name" value="1-AMINOCYCLOPROPANE-1-CARBOXYLATE DEAMINASE-RELATED"/>
    <property type="match status" value="1"/>
</dbReference>
<dbReference type="Proteomes" id="UP000605013">
    <property type="component" value="Unassembled WGS sequence"/>
</dbReference>
<keyword evidence="3" id="KW-0663">Pyridoxal phosphate</keyword>
<dbReference type="SUPFAM" id="SSF53686">
    <property type="entry name" value="Tryptophan synthase beta subunit-like PLP-dependent enzymes"/>
    <property type="match status" value="1"/>
</dbReference>
<evidence type="ECO:0000256" key="2">
    <source>
        <dbReference type="ARBA" id="ARBA00008639"/>
    </source>
</evidence>
<proteinExistence type="inferred from homology"/>
<dbReference type="InterPro" id="IPR036052">
    <property type="entry name" value="TrpB-like_PALP_sf"/>
</dbReference>
<protein>
    <submittedName>
        <fullName evidence="5">1-aminocyclopropane-1-carboxylate deaminase/D-cysteine desulfhydrase</fullName>
    </submittedName>
</protein>
<evidence type="ECO:0000256" key="1">
    <source>
        <dbReference type="ARBA" id="ARBA00001933"/>
    </source>
</evidence>
<comment type="similarity">
    <text evidence="2">Belongs to the ACC deaminase/D-cysteine desulfhydrase family.</text>
</comment>
<dbReference type="InterPro" id="IPR001926">
    <property type="entry name" value="TrpB-like_PALP"/>
</dbReference>
<evidence type="ECO:0000313" key="5">
    <source>
        <dbReference type="EMBL" id="MBL7561199.1"/>
    </source>
</evidence>
<dbReference type="PIRSF" id="PIRSF006278">
    <property type="entry name" value="ACCD_DCysDesulf"/>
    <property type="match status" value="1"/>
</dbReference>
<feature type="domain" description="Tryptophan synthase beta chain-like PALP" evidence="4">
    <location>
        <begin position="19"/>
        <end position="282"/>
    </location>
</feature>
<dbReference type="InterPro" id="IPR027278">
    <property type="entry name" value="ACCD_DCysDesulf"/>
</dbReference>
<comment type="caution">
    <text evidence="5">The sequence shown here is derived from an EMBL/GenBank/DDBJ whole genome shotgun (WGS) entry which is preliminary data.</text>
</comment>
<accession>A0ABS1WQ07</accession>
<name>A0ABS1WQ07_9FLAO</name>
<sequence>MKFRPELSVNQNIQLPFKTKVTLHLKREDLIHPIISGNKYRKLKYNIAFAEAHNHDTLLTFGGAFSNHIAATAEAGRVYGFKTIGIIRGEELHDKIQDNPTLKFAQSCGMQFKFISREQFRLKSTQSLIEKLKREFGDFYQIPEGGTNDLAIKGCQEILTPNDKQYDCICASVGTGGTLSGLINSSSLSQQVLGFSALKGDFLKEDISKFATQNNWQLLTDYHFGGYAKINGDLVTFINQFKTAQQIALDPVYTGKMLFGIFELIQNGFFKDNAKILAIHTGGIQGIEGMNKRLKQKQQQLII</sequence>
<reference evidence="5 6" key="1">
    <citation type="submission" date="2020-12" db="EMBL/GenBank/DDBJ databases">
        <title>Olleya sediminilitoris sp. nov., isolated from a tidal flat.</title>
        <authorList>
            <person name="Park S."/>
            <person name="Yoon J.-H."/>
        </authorList>
    </citation>
    <scope>NUCLEOTIDE SEQUENCE [LARGE SCALE GENOMIC DNA]</scope>
    <source>
        <strain evidence="5 6">YSTF-M6</strain>
    </source>
</reference>
<evidence type="ECO:0000259" key="4">
    <source>
        <dbReference type="Pfam" id="PF00291"/>
    </source>
</evidence>
<dbReference type="EMBL" id="JAEMEF010000019">
    <property type="protein sequence ID" value="MBL7561199.1"/>
    <property type="molecule type" value="Genomic_DNA"/>
</dbReference>
<evidence type="ECO:0000256" key="3">
    <source>
        <dbReference type="ARBA" id="ARBA00022898"/>
    </source>
</evidence>
<comment type="cofactor">
    <cofactor evidence="1">
        <name>pyridoxal 5'-phosphate</name>
        <dbReference type="ChEBI" id="CHEBI:597326"/>
    </cofactor>
</comment>